<sequence length="488" mass="57187">MSLDKNNKAYENLGMSDFMKSRIYDRCMERGMQDQEEMVVNSFGTSSDATENRDVTTIVLDSSDLVRVRKKSSKYEKIMKCVASIMVVAILSSMLFFGKKYFNGINDENVALKNATTEKTKDETKSNLFEFNYYYDENEQEEYERVYREQISSLYGFHSEVANKNGVINNNDYKKYIDECYDSNGKLKKGYEEKTFELKSSDENAKKIKLVGKDFIVITAEDAKKNMESVKEEFLSEVEDGGLEIAKRLCDEYGNKFASYDYVYYLQGDNLLRVRLSEKPETWIYNSLSHKYARNKYSYSKFIGLKKVDTIVIAFRQKMTMKKQVGVEDKYFQDSNLIQGSVIQLIDKKSEEAIKNIKYLYILPTYEKGENILYYVDTNYNLWRIKDVKFYKENVEVTAEGLYDGKEFVEYDHEKECNGQIKTSFGVDKDYKAEKIAQNVYVETESNEELAREYNDGFVLKDKIEVYKKGDFKVLIEDEHVIYKEVKE</sequence>
<name>A0A1T4W0L6_9FIRM</name>
<evidence type="ECO:0000313" key="2">
    <source>
        <dbReference type="EMBL" id="SKA70747.1"/>
    </source>
</evidence>
<dbReference type="Proteomes" id="UP000190814">
    <property type="component" value="Unassembled WGS sequence"/>
</dbReference>
<dbReference type="STRING" id="39495.SAMN02745111_02099"/>
<dbReference type="AlphaFoldDB" id="A0A1T4W0L6"/>
<feature type="transmembrane region" description="Helical" evidence="1">
    <location>
        <begin position="78"/>
        <end position="97"/>
    </location>
</feature>
<keyword evidence="3" id="KW-1185">Reference proteome</keyword>
<dbReference type="RefSeq" id="WP_078766928.1">
    <property type="nucleotide sequence ID" value="NZ_FUXZ01000014.1"/>
</dbReference>
<keyword evidence="1" id="KW-1133">Transmembrane helix</keyword>
<accession>A0A1T4W0L6</accession>
<proteinExistence type="predicted"/>
<dbReference type="EMBL" id="FUXZ01000014">
    <property type="protein sequence ID" value="SKA70747.1"/>
    <property type="molecule type" value="Genomic_DNA"/>
</dbReference>
<evidence type="ECO:0000313" key="3">
    <source>
        <dbReference type="Proteomes" id="UP000190814"/>
    </source>
</evidence>
<evidence type="ECO:0000256" key="1">
    <source>
        <dbReference type="SAM" id="Phobius"/>
    </source>
</evidence>
<keyword evidence="1" id="KW-0812">Transmembrane</keyword>
<protein>
    <submittedName>
        <fullName evidence="2">Uncharacterized protein</fullName>
    </submittedName>
</protein>
<reference evidence="2 3" key="1">
    <citation type="submission" date="2017-02" db="EMBL/GenBank/DDBJ databases">
        <authorList>
            <person name="Peterson S.W."/>
        </authorList>
    </citation>
    <scope>NUCLEOTIDE SEQUENCE [LARGE SCALE GENOMIC DNA]</scope>
    <source>
        <strain evidence="2 3">ATCC 35992</strain>
    </source>
</reference>
<keyword evidence="1" id="KW-0472">Membrane</keyword>
<organism evidence="2 3">
    <name type="scientific">Eubacterium uniforme</name>
    <dbReference type="NCBI Taxonomy" id="39495"/>
    <lineage>
        <taxon>Bacteria</taxon>
        <taxon>Bacillati</taxon>
        <taxon>Bacillota</taxon>
        <taxon>Clostridia</taxon>
        <taxon>Eubacteriales</taxon>
        <taxon>Eubacteriaceae</taxon>
        <taxon>Eubacterium</taxon>
    </lineage>
</organism>
<gene>
    <name evidence="2" type="ORF">SAMN02745111_02099</name>
</gene>